<dbReference type="InterPro" id="IPR036412">
    <property type="entry name" value="HAD-like_sf"/>
</dbReference>
<organism evidence="1 2">
    <name type="scientific">Heterodera trifolii</name>
    <dbReference type="NCBI Taxonomy" id="157864"/>
    <lineage>
        <taxon>Eukaryota</taxon>
        <taxon>Metazoa</taxon>
        <taxon>Ecdysozoa</taxon>
        <taxon>Nematoda</taxon>
        <taxon>Chromadorea</taxon>
        <taxon>Rhabditida</taxon>
        <taxon>Tylenchina</taxon>
        <taxon>Tylenchomorpha</taxon>
        <taxon>Tylenchoidea</taxon>
        <taxon>Heteroderidae</taxon>
        <taxon>Heteroderinae</taxon>
        <taxon>Heterodera</taxon>
    </lineage>
</organism>
<name>A0ABD2LK43_9BILA</name>
<comment type="caution">
    <text evidence="1">The sequence shown here is derived from an EMBL/GenBank/DDBJ whole genome shotgun (WGS) entry which is preliminary data.</text>
</comment>
<dbReference type="Pfam" id="PF00702">
    <property type="entry name" value="Hydrolase"/>
    <property type="match status" value="1"/>
</dbReference>
<accession>A0ABD2LK43</accession>
<dbReference type="Gene3D" id="3.40.50.1000">
    <property type="entry name" value="HAD superfamily/HAD-like"/>
    <property type="match status" value="1"/>
</dbReference>
<evidence type="ECO:0000313" key="2">
    <source>
        <dbReference type="Proteomes" id="UP001620626"/>
    </source>
</evidence>
<dbReference type="InterPro" id="IPR023214">
    <property type="entry name" value="HAD_sf"/>
</dbReference>
<dbReference type="PANTHER" id="PTHR43434:SF22">
    <property type="entry name" value="PHOSPHOGLYCOLATE PHOSPHATASE"/>
    <property type="match status" value="1"/>
</dbReference>
<reference evidence="1 2" key="1">
    <citation type="submission" date="2024-10" db="EMBL/GenBank/DDBJ databases">
        <authorList>
            <person name="Kim D."/>
        </authorList>
    </citation>
    <scope>NUCLEOTIDE SEQUENCE [LARGE SCALE GENOMIC DNA]</scope>
    <source>
        <strain evidence="1">BH-2024</strain>
    </source>
</reference>
<dbReference type="InterPro" id="IPR050155">
    <property type="entry name" value="HAD-like_hydrolase_sf"/>
</dbReference>
<dbReference type="SUPFAM" id="SSF56784">
    <property type="entry name" value="HAD-like"/>
    <property type="match status" value="1"/>
</dbReference>
<sequence length="314" mass="34475">MAGKFIGGRMPFRQSLLAPSFLTVSPLWPLPFRPNSASSHARVFDSEFPSSHSPKLRCVLSANNKTNSRARRYHHPRPQLVIFDKDGTLICFHSLWVPWVRSFAEKVEEAGIDGIAPKVFHALGFCPVLKKVKRGLLAEGTMRQIRDRVVHLLVQNGLERGESLNVVEKAIHGTSEVPFAERTVRQLHDLEGLFARLKELGIKIAICTADSRAGTTRVLKTLKVEQFVDLIVCGDDKGSVPKPQPDNALFICRQLGVDPKNAMVIGDTPADLGMGRSAKLGSIVGVLSGIGEHKELNEADHLVEHVGDLLPLIG</sequence>
<protein>
    <submittedName>
        <fullName evidence="1">Uncharacterized protein</fullName>
    </submittedName>
</protein>
<evidence type="ECO:0000313" key="1">
    <source>
        <dbReference type="EMBL" id="KAL3115605.1"/>
    </source>
</evidence>
<keyword evidence="2" id="KW-1185">Reference proteome</keyword>
<dbReference type="GO" id="GO:0003824">
    <property type="term" value="F:catalytic activity"/>
    <property type="evidence" value="ECO:0007669"/>
    <property type="project" value="UniProtKB-ARBA"/>
</dbReference>
<dbReference type="PANTHER" id="PTHR43434">
    <property type="entry name" value="PHOSPHOGLYCOLATE PHOSPHATASE"/>
    <property type="match status" value="1"/>
</dbReference>
<dbReference type="SFLD" id="SFLDS00003">
    <property type="entry name" value="Haloacid_Dehalogenase"/>
    <property type="match status" value="1"/>
</dbReference>
<dbReference type="Proteomes" id="UP001620626">
    <property type="component" value="Unassembled WGS sequence"/>
</dbReference>
<gene>
    <name evidence="1" type="ORF">niasHT_014282</name>
</gene>
<dbReference type="EMBL" id="JBICBT010000375">
    <property type="protein sequence ID" value="KAL3115605.1"/>
    <property type="molecule type" value="Genomic_DNA"/>
</dbReference>
<proteinExistence type="predicted"/>
<dbReference type="SFLD" id="SFLDG01129">
    <property type="entry name" value="C1.5:_HAD__Beta-PGM__Phosphata"/>
    <property type="match status" value="1"/>
</dbReference>
<dbReference type="AlphaFoldDB" id="A0ABD2LK43"/>